<dbReference type="InterPro" id="IPR031316">
    <property type="entry name" value="FlgM_C"/>
</dbReference>
<evidence type="ECO:0000256" key="1">
    <source>
        <dbReference type="ARBA" id="ARBA00005322"/>
    </source>
</evidence>
<dbReference type="Proteomes" id="UP000007039">
    <property type="component" value="Chromosome"/>
</dbReference>
<evidence type="ECO:0000256" key="2">
    <source>
        <dbReference type="ARBA" id="ARBA00017823"/>
    </source>
</evidence>
<keyword evidence="4" id="KW-1005">Bacterial flagellum biogenesis</keyword>
<accession>E4TJH1</accession>
<organism evidence="11 12">
    <name type="scientific">Calditerrivibrio nitroreducens (strain DSM 19672 / NBRC 101217 / Yu37-1)</name>
    <dbReference type="NCBI Taxonomy" id="768670"/>
    <lineage>
        <taxon>Bacteria</taxon>
        <taxon>Pseudomonadati</taxon>
        <taxon>Deferribacterota</taxon>
        <taxon>Deferribacteres</taxon>
        <taxon>Deferribacterales</taxon>
        <taxon>Calditerrivibrionaceae</taxon>
    </lineage>
</organism>
<dbReference type="SUPFAM" id="SSF101498">
    <property type="entry name" value="Anti-sigma factor FlgM"/>
    <property type="match status" value="1"/>
</dbReference>
<reference key="1">
    <citation type="submission" date="2010-11" db="EMBL/GenBank/DDBJ databases">
        <title>The complete genome of chromosome of Calditerrivibrio nitroreducens DSM 19672.</title>
        <authorList>
            <consortium name="US DOE Joint Genome Institute (JGI-PGF)"/>
            <person name="Lucas S."/>
            <person name="Copeland A."/>
            <person name="Lapidus A."/>
            <person name="Bruce D."/>
            <person name="Goodwin L."/>
            <person name="Pitluck S."/>
            <person name="Kyrpides N."/>
            <person name="Mavromatis K."/>
            <person name="Ivanova N."/>
            <person name="Mikhailova N."/>
            <person name="Zeytun A."/>
            <person name="Brettin T."/>
            <person name="Detter J.C."/>
            <person name="Tapia R."/>
            <person name="Han C."/>
            <person name="Land M."/>
            <person name="Hauser L."/>
            <person name="Markowitz V."/>
            <person name="Cheng J.-F."/>
            <person name="Hugenholtz P."/>
            <person name="Woyke T."/>
            <person name="Wu D."/>
            <person name="Spring S."/>
            <person name="Schroeder M."/>
            <person name="Brambilla E."/>
            <person name="Klenk H.-P."/>
            <person name="Eisen J.A."/>
        </authorList>
    </citation>
    <scope>NUCLEOTIDE SEQUENCE [LARGE SCALE GENOMIC DNA]</scope>
    <source>
        <strain>DSM 19672</strain>
    </source>
</reference>
<sequence>MRVDEKYISQYDKISNMKKNSSENTKSGDGLKEKSSSVAKSQVSSLIDRVKSTPDVRKEIVDQIRNQIEAGTYTISGKKVAEKIVGAAINNLF</sequence>
<keyword evidence="3" id="KW-0678">Repressor</keyword>
<comment type="similarity">
    <text evidence="1">Belongs to the FlgM family.</text>
</comment>
<dbReference type="HOGENOM" id="CLU_169011_3_1_0"/>
<keyword evidence="12" id="KW-1185">Reference proteome</keyword>
<reference evidence="11 12" key="2">
    <citation type="journal article" date="2011" name="Stand. Genomic Sci.">
        <title>Complete genome sequence of Calditerrivibrio nitroreducens type strain (Yu37-1).</title>
        <authorList>
            <person name="Pitluck S."/>
            <person name="Sikorski J."/>
            <person name="Zeytun A."/>
            <person name="Lapidus A."/>
            <person name="Nolan M."/>
            <person name="Lucas S."/>
            <person name="Hammon N."/>
            <person name="Deshpande S."/>
            <person name="Cheng J.F."/>
            <person name="Tapia R."/>
            <person name="Han C."/>
            <person name="Goodwin L."/>
            <person name="Liolios K."/>
            <person name="Pagani I."/>
            <person name="Ivanova N."/>
            <person name="Mavromatis K."/>
            <person name="Pati A."/>
            <person name="Chen A."/>
            <person name="Palaniappan K."/>
            <person name="Hauser L."/>
            <person name="Chang Y.J."/>
            <person name="Jeffries C.D."/>
            <person name="Detter J.C."/>
            <person name="Brambilla E."/>
            <person name="Djao O.D."/>
            <person name="Rohde M."/>
            <person name="Spring S."/>
            <person name="Goker M."/>
            <person name="Woyke T."/>
            <person name="Bristow J."/>
            <person name="Eisen J.A."/>
            <person name="Markowitz V."/>
            <person name="Hugenholtz P."/>
            <person name="Kyrpides N.C."/>
            <person name="Klenk H.P."/>
            <person name="Land M."/>
        </authorList>
    </citation>
    <scope>NUCLEOTIDE SEQUENCE [LARGE SCALE GENOMIC DNA]</scope>
    <source>
        <strain evidence="12">DSM 19672 / NBRC 101217 / Yu37-1</strain>
    </source>
</reference>
<feature type="compositionally biased region" description="Polar residues" evidence="9">
    <location>
        <begin position="17"/>
        <end position="27"/>
    </location>
</feature>
<proteinExistence type="inferred from homology"/>
<evidence type="ECO:0000256" key="6">
    <source>
        <dbReference type="ARBA" id="ARBA00023163"/>
    </source>
</evidence>
<evidence type="ECO:0000313" key="12">
    <source>
        <dbReference type="Proteomes" id="UP000007039"/>
    </source>
</evidence>
<dbReference type="Pfam" id="PF04316">
    <property type="entry name" value="FlgM"/>
    <property type="match status" value="1"/>
</dbReference>
<comment type="function">
    <text evidence="7">Responsible for the coupling of flagellin expression to flagellar assembly by preventing expression of the flagellin genes when a component of the middle class of proteins is defective. It negatively regulates flagellar genes by inhibiting the activity of FliA by directly binding to FliA.</text>
</comment>
<feature type="region of interest" description="Disordered" evidence="9">
    <location>
        <begin position="14"/>
        <end position="46"/>
    </location>
</feature>
<dbReference type="AlphaFoldDB" id="E4TJH1"/>
<evidence type="ECO:0000259" key="10">
    <source>
        <dbReference type="Pfam" id="PF04316"/>
    </source>
</evidence>
<evidence type="ECO:0000256" key="9">
    <source>
        <dbReference type="SAM" id="MobiDB-lite"/>
    </source>
</evidence>
<protein>
    <recommendedName>
        <fullName evidence="2">Negative regulator of flagellin synthesis</fullName>
    </recommendedName>
    <alternativeName>
        <fullName evidence="8">Anti-sigma-28 factor</fullName>
    </alternativeName>
</protein>
<evidence type="ECO:0000256" key="3">
    <source>
        <dbReference type="ARBA" id="ARBA00022491"/>
    </source>
</evidence>
<dbReference type="RefSeq" id="WP_013450350.1">
    <property type="nucleotide sequence ID" value="NC_014758.1"/>
</dbReference>
<dbReference type="NCBIfam" id="TIGR03824">
    <property type="entry name" value="FlgM_jcvi"/>
    <property type="match status" value="1"/>
</dbReference>
<dbReference type="KEGG" id="cni:Calni_0220"/>
<dbReference type="EMBL" id="CP002347">
    <property type="protein sequence ID" value="ADR18133.1"/>
    <property type="molecule type" value="Genomic_DNA"/>
</dbReference>
<evidence type="ECO:0000256" key="8">
    <source>
        <dbReference type="ARBA" id="ARBA00030117"/>
    </source>
</evidence>
<evidence type="ECO:0000313" key="11">
    <source>
        <dbReference type="EMBL" id="ADR18133.1"/>
    </source>
</evidence>
<evidence type="ECO:0000256" key="7">
    <source>
        <dbReference type="ARBA" id="ARBA00024739"/>
    </source>
</evidence>
<evidence type="ECO:0000256" key="5">
    <source>
        <dbReference type="ARBA" id="ARBA00023015"/>
    </source>
</evidence>
<dbReference type="OrthoDB" id="1767600at2"/>
<dbReference type="InterPro" id="IPR007412">
    <property type="entry name" value="FlgM"/>
</dbReference>
<dbReference type="eggNOG" id="COG2747">
    <property type="taxonomic scope" value="Bacteria"/>
</dbReference>
<keyword evidence="6" id="KW-0804">Transcription</keyword>
<dbReference type="STRING" id="768670.Calni_0220"/>
<evidence type="ECO:0000256" key="4">
    <source>
        <dbReference type="ARBA" id="ARBA00022795"/>
    </source>
</evidence>
<dbReference type="GO" id="GO:0044781">
    <property type="term" value="P:bacterial-type flagellum organization"/>
    <property type="evidence" value="ECO:0007669"/>
    <property type="project" value="UniProtKB-KW"/>
</dbReference>
<dbReference type="GO" id="GO:0045892">
    <property type="term" value="P:negative regulation of DNA-templated transcription"/>
    <property type="evidence" value="ECO:0007669"/>
    <property type="project" value="InterPro"/>
</dbReference>
<dbReference type="InterPro" id="IPR035890">
    <property type="entry name" value="Anti-sigma-28_factor_FlgM_sf"/>
</dbReference>
<gene>
    <name evidence="11" type="ordered locus">Calni_0220</name>
</gene>
<feature type="compositionally biased region" description="Low complexity" evidence="9">
    <location>
        <begin position="36"/>
        <end position="45"/>
    </location>
</feature>
<feature type="domain" description="Anti-sigma-28 factor FlgM C-terminal" evidence="10">
    <location>
        <begin position="40"/>
        <end position="85"/>
    </location>
</feature>
<keyword evidence="5" id="KW-0805">Transcription regulation</keyword>
<name>E4TJH1_CALNY</name>